<dbReference type="OrthoDB" id="10566555at2759"/>
<evidence type="ECO:0000313" key="3">
    <source>
        <dbReference type="EMBL" id="VDK47248.1"/>
    </source>
</evidence>
<evidence type="ECO:0000256" key="2">
    <source>
        <dbReference type="SAM" id="Phobius"/>
    </source>
</evidence>
<accession>A0A3P6RZ63</accession>
<dbReference type="Proteomes" id="UP000271889">
    <property type="component" value="Unassembled WGS sequence"/>
</dbReference>
<evidence type="ECO:0000313" key="4">
    <source>
        <dbReference type="Proteomes" id="UP000271889"/>
    </source>
</evidence>
<feature type="transmembrane region" description="Helical" evidence="2">
    <location>
        <begin position="21"/>
        <end position="43"/>
    </location>
</feature>
<gene>
    <name evidence="3" type="ORF">CGOC_LOCUS969</name>
</gene>
<feature type="region of interest" description="Disordered" evidence="1">
    <location>
        <begin position="61"/>
        <end position="111"/>
    </location>
</feature>
<feature type="compositionally biased region" description="Low complexity" evidence="1">
    <location>
        <begin position="96"/>
        <end position="108"/>
    </location>
</feature>
<name>A0A3P6RZ63_CYLGO</name>
<evidence type="ECO:0000256" key="1">
    <source>
        <dbReference type="SAM" id="MobiDB-lite"/>
    </source>
</evidence>
<protein>
    <submittedName>
        <fullName evidence="3">Uncharacterized protein</fullName>
    </submittedName>
</protein>
<keyword evidence="4" id="KW-1185">Reference proteome</keyword>
<proteinExistence type="predicted"/>
<organism evidence="3 4">
    <name type="scientific">Cylicostephanus goldi</name>
    <name type="common">Nematode worm</name>
    <dbReference type="NCBI Taxonomy" id="71465"/>
    <lineage>
        <taxon>Eukaryota</taxon>
        <taxon>Metazoa</taxon>
        <taxon>Ecdysozoa</taxon>
        <taxon>Nematoda</taxon>
        <taxon>Chromadorea</taxon>
        <taxon>Rhabditida</taxon>
        <taxon>Rhabditina</taxon>
        <taxon>Rhabditomorpha</taxon>
        <taxon>Strongyloidea</taxon>
        <taxon>Strongylidae</taxon>
        <taxon>Cylicostephanus</taxon>
    </lineage>
</organism>
<sequence>MFVKQKNVFSEEGKKGKINEYLVLAGIIGAVVAVLFLFCIVCLQRLREKKRRLKLAEIKHRKETVKTSTGTEEKKDGQKLSAEALQSKSTPDEVTPARAAASPPTATSGNYVNAADLTLDILTASTQSEEDIQS</sequence>
<dbReference type="AlphaFoldDB" id="A0A3P6RZ63"/>
<reference evidence="3 4" key="1">
    <citation type="submission" date="2018-11" db="EMBL/GenBank/DDBJ databases">
        <authorList>
            <consortium name="Pathogen Informatics"/>
        </authorList>
    </citation>
    <scope>NUCLEOTIDE SEQUENCE [LARGE SCALE GENOMIC DNA]</scope>
</reference>
<keyword evidence="2" id="KW-0812">Transmembrane</keyword>
<keyword evidence="2" id="KW-0472">Membrane</keyword>
<keyword evidence="2" id="KW-1133">Transmembrane helix</keyword>
<dbReference type="EMBL" id="UYRV01001581">
    <property type="protein sequence ID" value="VDK47248.1"/>
    <property type="molecule type" value="Genomic_DNA"/>
</dbReference>